<keyword evidence="1" id="KW-0812">Transmembrane</keyword>
<dbReference type="Proteomes" id="UP000236178">
    <property type="component" value="Unassembled WGS sequence"/>
</dbReference>
<keyword evidence="1" id="KW-0472">Membrane</keyword>
<keyword evidence="1" id="KW-1133">Transmembrane helix</keyword>
<evidence type="ECO:0000313" key="3">
    <source>
        <dbReference type="Proteomes" id="UP000236178"/>
    </source>
</evidence>
<feature type="transmembrane region" description="Helical" evidence="1">
    <location>
        <begin position="66"/>
        <end position="86"/>
    </location>
</feature>
<evidence type="ECO:0000313" key="2">
    <source>
        <dbReference type="EMBL" id="PKT68279.1"/>
    </source>
</evidence>
<accession>A0A2I0SEE8</accession>
<dbReference type="OrthoDB" id="4189331at2"/>
<evidence type="ECO:0000256" key="1">
    <source>
        <dbReference type="SAM" id="Phobius"/>
    </source>
</evidence>
<dbReference type="RefSeq" id="WP_103553808.1">
    <property type="nucleotide sequence ID" value="NZ_JBHJSK010000007.1"/>
</dbReference>
<reference evidence="2 3" key="1">
    <citation type="submission" date="2017-12" db="EMBL/GenBank/DDBJ databases">
        <title>Streptomyces populusis sp. nov., a novel endophytic actinobacterium isolated from stems of Populus adenopoda Maxim.</title>
        <authorList>
            <person name="Wang Z."/>
        </authorList>
    </citation>
    <scope>NUCLEOTIDE SEQUENCE [LARGE SCALE GENOMIC DNA]</scope>
    <source>
        <strain evidence="2 3">A249</strain>
    </source>
</reference>
<proteinExistence type="predicted"/>
<comment type="caution">
    <text evidence="2">The sequence shown here is derived from an EMBL/GenBank/DDBJ whole genome shotgun (WGS) entry which is preliminary data.</text>
</comment>
<gene>
    <name evidence="2" type="ORF">CW362_35950</name>
</gene>
<dbReference type="EMBL" id="PJOS01000119">
    <property type="protein sequence ID" value="PKT68279.1"/>
    <property type="molecule type" value="Genomic_DNA"/>
</dbReference>
<sequence>MHRWRRPPPAQETDLTAYLRSTVWGPAEFVGWPPRWLVGEGLLAGGLGAGSIVGTGVVGDRTGTPVLVSGEAGLVCAGILVLHLVLLRAGRALVGIVAALGVCLALQAPQAAADVVPVDGERVAPMVVRSGGDAGREGEARTRPPCPVVARDGAPFKVRVRHGCGRITRPGDALVVAHGPEGRVPSRALTAVALTTGPLRDLVVLATALLAACVLAVVRSHRITSSSSAV</sequence>
<dbReference type="AlphaFoldDB" id="A0A2I0SEE8"/>
<name>A0A2I0SEE8_9ACTN</name>
<keyword evidence="3" id="KW-1185">Reference proteome</keyword>
<organism evidence="2 3">
    <name type="scientific">Streptomyces populi</name>
    <dbReference type="NCBI Taxonomy" id="2058924"/>
    <lineage>
        <taxon>Bacteria</taxon>
        <taxon>Bacillati</taxon>
        <taxon>Actinomycetota</taxon>
        <taxon>Actinomycetes</taxon>
        <taxon>Kitasatosporales</taxon>
        <taxon>Streptomycetaceae</taxon>
        <taxon>Streptomyces</taxon>
    </lineage>
</organism>
<protein>
    <submittedName>
        <fullName evidence="2">Uncharacterized protein</fullName>
    </submittedName>
</protein>